<feature type="region of interest" description="Disordered" evidence="1">
    <location>
        <begin position="212"/>
        <end position="391"/>
    </location>
</feature>
<accession>A0A4Q2D8X8</accession>
<evidence type="ECO:0000256" key="1">
    <source>
        <dbReference type="SAM" id="MobiDB-lite"/>
    </source>
</evidence>
<feature type="compositionally biased region" description="Pro residues" evidence="1">
    <location>
        <begin position="330"/>
        <end position="343"/>
    </location>
</feature>
<feature type="compositionally biased region" description="Low complexity" evidence="1">
    <location>
        <begin position="277"/>
        <end position="295"/>
    </location>
</feature>
<sequence>MPGSLTASDGPRGILANSHGIPTVPLPPVLNPADFPNVPYWHKSSWDSKQNRTSNVPPQDLPPISDGKASRTNKKLLYLTDVNGQIISPDIHDQVTKVFYGCLQDLVPVLGTYFPHTWGAAGTRFKNYCIGTLLQHFEFLRYCSGYWKPELYCSIKWGDWARTHLPNNIKEQKAERKRAADEVIVVSDSEEGEKLIKKAKLSKVKHSVPVKTMKAGPLDVPPPKKAESATGNAAAPTTPPHPAVSTSTVKPLADIPKPHAKPSTDVPKPHVDRSMTPLSELSEPEESPSQPSKPSGAGVENPDNVLQQRPKKGGPGTLANIKFVIDPNIVVPPPHLPPPPNPPADESSKKKKKSKVTKPSEGANPLDTAKAPKKKRVTQGIKPTNSTTAKNLYLIDYLKENGGPISAKDYNDIWKAIDRNTKLTYEKKNLAAKPSKATKKAQKGSKKGKERDDLNEEQMASGSGTQQQMPERNQEDEEGDEEDEEDEDEEEG</sequence>
<feature type="region of interest" description="Disordered" evidence="1">
    <location>
        <begin position="423"/>
        <end position="492"/>
    </location>
</feature>
<dbReference type="OrthoDB" id="3263422at2759"/>
<dbReference type="Proteomes" id="UP000290288">
    <property type="component" value="Unassembled WGS sequence"/>
</dbReference>
<name>A0A4Q2D8X8_9AGAR</name>
<comment type="caution">
    <text evidence="2">The sequence shown here is derived from an EMBL/GenBank/DDBJ whole genome shotgun (WGS) entry which is preliminary data.</text>
</comment>
<dbReference type="EMBL" id="SDEE01000482">
    <property type="protein sequence ID" value="RXW16023.1"/>
    <property type="molecule type" value="Genomic_DNA"/>
</dbReference>
<proteinExistence type="predicted"/>
<feature type="compositionally biased region" description="Acidic residues" evidence="1">
    <location>
        <begin position="474"/>
        <end position="492"/>
    </location>
</feature>
<dbReference type="STRING" id="2316362.A0A4Q2D8X8"/>
<feature type="compositionally biased region" description="Polar residues" evidence="1">
    <location>
        <begin position="381"/>
        <end position="390"/>
    </location>
</feature>
<evidence type="ECO:0000313" key="2">
    <source>
        <dbReference type="EMBL" id="RXW16023.1"/>
    </source>
</evidence>
<protein>
    <submittedName>
        <fullName evidence="2">Uncharacterized protein</fullName>
    </submittedName>
</protein>
<reference evidence="2 3" key="1">
    <citation type="submission" date="2019-01" db="EMBL/GenBank/DDBJ databases">
        <title>Draft genome sequence of Psathyrella aberdarensis IHI B618.</title>
        <authorList>
            <person name="Buettner E."/>
            <person name="Kellner H."/>
        </authorList>
    </citation>
    <scope>NUCLEOTIDE SEQUENCE [LARGE SCALE GENOMIC DNA]</scope>
    <source>
        <strain evidence="2 3">IHI B618</strain>
    </source>
</reference>
<feature type="compositionally biased region" description="Polar residues" evidence="1">
    <location>
        <begin position="458"/>
        <end position="471"/>
    </location>
</feature>
<evidence type="ECO:0000313" key="3">
    <source>
        <dbReference type="Proteomes" id="UP000290288"/>
    </source>
</evidence>
<dbReference type="AlphaFoldDB" id="A0A4Q2D8X8"/>
<gene>
    <name evidence="2" type="ORF">EST38_g9825</name>
</gene>
<keyword evidence="3" id="KW-1185">Reference proteome</keyword>
<organism evidence="2 3">
    <name type="scientific">Candolleomyces aberdarensis</name>
    <dbReference type="NCBI Taxonomy" id="2316362"/>
    <lineage>
        <taxon>Eukaryota</taxon>
        <taxon>Fungi</taxon>
        <taxon>Dikarya</taxon>
        <taxon>Basidiomycota</taxon>
        <taxon>Agaricomycotina</taxon>
        <taxon>Agaricomycetes</taxon>
        <taxon>Agaricomycetidae</taxon>
        <taxon>Agaricales</taxon>
        <taxon>Agaricineae</taxon>
        <taxon>Psathyrellaceae</taxon>
        <taxon>Candolleomyces</taxon>
    </lineage>
</organism>
<feature type="region of interest" description="Disordered" evidence="1">
    <location>
        <begin position="45"/>
        <end position="68"/>
    </location>
</feature>
<feature type="compositionally biased region" description="Basic residues" evidence="1">
    <location>
        <begin position="436"/>
        <end position="446"/>
    </location>
</feature>